<dbReference type="AlphaFoldDB" id="A0A6M8HUE1"/>
<dbReference type="InterPro" id="IPR000673">
    <property type="entry name" value="Sig_transdc_resp-reg_Me-estase"/>
</dbReference>
<evidence type="ECO:0000259" key="5">
    <source>
        <dbReference type="PROSITE" id="PS50122"/>
    </source>
</evidence>
<evidence type="ECO:0000313" key="6">
    <source>
        <dbReference type="EMBL" id="QKE91978.1"/>
    </source>
</evidence>
<keyword evidence="1 4" id="KW-0378">Hydrolase</keyword>
<evidence type="ECO:0000256" key="2">
    <source>
        <dbReference type="ARBA" id="ARBA00039140"/>
    </source>
</evidence>
<dbReference type="KEGG" id="lck:HN018_19795"/>
<dbReference type="CDD" id="cd16433">
    <property type="entry name" value="CheB"/>
    <property type="match status" value="1"/>
</dbReference>
<evidence type="ECO:0000313" key="7">
    <source>
        <dbReference type="Proteomes" id="UP000500767"/>
    </source>
</evidence>
<dbReference type="EMBL" id="CP053708">
    <property type="protein sequence ID" value="QKE91978.1"/>
    <property type="molecule type" value="Genomic_DNA"/>
</dbReference>
<dbReference type="SUPFAM" id="SSF52738">
    <property type="entry name" value="Methylesterase CheB, C-terminal domain"/>
    <property type="match status" value="1"/>
</dbReference>
<dbReference type="PROSITE" id="PS50122">
    <property type="entry name" value="CHEB"/>
    <property type="match status" value="1"/>
</dbReference>
<dbReference type="RefSeq" id="WP_171833661.1">
    <property type="nucleotide sequence ID" value="NZ_CP053708.1"/>
</dbReference>
<dbReference type="GO" id="GO:0006935">
    <property type="term" value="P:chemotaxis"/>
    <property type="evidence" value="ECO:0007669"/>
    <property type="project" value="UniProtKB-UniRule"/>
</dbReference>
<feature type="active site" evidence="4">
    <location>
        <position position="43"/>
    </location>
</feature>
<organism evidence="6 7">
    <name type="scientific">Lichenicola cladoniae</name>
    <dbReference type="NCBI Taxonomy" id="1484109"/>
    <lineage>
        <taxon>Bacteria</taxon>
        <taxon>Pseudomonadati</taxon>
        <taxon>Pseudomonadota</taxon>
        <taxon>Alphaproteobacteria</taxon>
        <taxon>Acetobacterales</taxon>
        <taxon>Acetobacteraceae</taxon>
        <taxon>Lichenicola</taxon>
    </lineage>
</organism>
<dbReference type="GO" id="GO:0005737">
    <property type="term" value="C:cytoplasm"/>
    <property type="evidence" value="ECO:0007669"/>
    <property type="project" value="InterPro"/>
</dbReference>
<feature type="active site" evidence="4">
    <location>
        <position position="136"/>
    </location>
</feature>
<dbReference type="InterPro" id="IPR035909">
    <property type="entry name" value="CheB_C"/>
</dbReference>
<dbReference type="GO" id="GO:0000156">
    <property type="term" value="F:phosphorelay response regulator activity"/>
    <property type="evidence" value="ECO:0007669"/>
    <property type="project" value="InterPro"/>
</dbReference>
<gene>
    <name evidence="6" type="ORF">HN018_19795</name>
</gene>
<feature type="active site" evidence="4">
    <location>
        <position position="15"/>
    </location>
</feature>
<dbReference type="GO" id="GO:0008984">
    <property type="term" value="F:protein-glutamate methylesterase activity"/>
    <property type="evidence" value="ECO:0007669"/>
    <property type="project" value="UniProtKB-EC"/>
</dbReference>
<evidence type="ECO:0000256" key="4">
    <source>
        <dbReference type="PROSITE-ProRule" id="PRU00050"/>
    </source>
</evidence>
<dbReference type="Pfam" id="PF01339">
    <property type="entry name" value="CheB_methylest"/>
    <property type="match status" value="1"/>
</dbReference>
<evidence type="ECO:0000256" key="1">
    <source>
        <dbReference type="ARBA" id="ARBA00022801"/>
    </source>
</evidence>
<protein>
    <recommendedName>
        <fullName evidence="2">protein-glutamate methylesterase</fullName>
        <ecNumber evidence="2">3.1.1.61</ecNumber>
    </recommendedName>
</protein>
<proteinExistence type="predicted"/>
<comment type="catalytic activity">
    <reaction evidence="3">
        <text>[protein]-L-glutamate 5-O-methyl ester + H2O = L-glutamyl-[protein] + methanol + H(+)</text>
        <dbReference type="Rhea" id="RHEA:23236"/>
        <dbReference type="Rhea" id="RHEA-COMP:10208"/>
        <dbReference type="Rhea" id="RHEA-COMP:10311"/>
        <dbReference type="ChEBI" id="CHEBI:15377"/>
        <dbReference type="ChEBI" id="CHEBI:15378"/>
        <dbReference type="ChEBI" id="CHEBI:17790"/>
        <dbReference type="ChEBI" id="CHEBI:29973"/>
        <dbReference type="ChEBI" id="CHEBI:82795"/>
        <dbReference type="EC" id="3.1.1.61"/>
    </reaction>
</comment>
<reference evidence="6 7" key="1">
    <citation type="journal article" date="2014" name="World J. Microbiol. Biotechnol.">
        <title>Biodiversity and physiological characteristics of Antarctic and Arctic lichens-associated bacteria.</title>
        <authorList>
            <person name="Lee Y.M."/>
            <person name="Kim E.H."/>
            <person name="Lee H.K."/>
            <person name="Hong S.G."/>
        </authorList>
    </citation>
    <scope>NUCLEOTIDE SEQUENCE [LARGE SCALE GENOMIC DNA]</scope>
    <source>
        <strain evidence="6 7">PAMC 26569</strain>
    </source>
</reference>
<dbReference type="Gene3D" id="3.40.50.180">
    <property type="entry name" value="Methylesterase CheB, C-terminal domain"/>
    <property type="match status" value="1"/>
</dbReference>
<sequence length="196" mass="20759">MTQPHLPMFVAIGASGSEGLDDIRDLLGALPATLDAIVMVVLHRPSDQISHLREVLARSTRLRVLIATETESLEPGTCYIGAPDEHLTLVDTNLAHMVPGEDNRLRDRTVDTLFNSLALHAGNRTIGIVLSGWLSDGSRGLAAIHASGGLTMVLDPGHKPRGMQQNAIDFDGPISLIGTAAEIAALVIEEAGILVP</sequence>
<evidence type="ECO:0000256" key="3">
    <source>
        <dbReference type="ARBA" id="ARBA00048267"/>
    </source>
</evidence>
<dbReference type="PANTHER" id="PTHR42872">
    <property type="entry name" value="PROTEIN-GLUTAMATE METHYLESTERASE/PROTEIN-GLUTAMINE GLUTAMINASE"/>
    <property type="match status" value="1"/>
</dbReference>
<feature type="domain" description="CheB-type methylesterase" evidence="5">
    <location>
        <begin position="4"/>
        <end position="155"/>
    </location>
</feature>
<keyword evidence="4" id="KW-0145">Chemotaxis</keyword>
<keyword evidence="7" id="KW-1185">Reference proteome</keyword>
<dbReference type="EC" id="3.1.1.61" evidence="2"/>
<dbReference type="PANTHER" id="PTHR42872:SF6">
    <property type="entry name" value="PROTEIN-GLUTAMATE METHYLESTERASE_PROTEIN-GLUTAMINE GLUTAMINASE"/>
    <property type="match status" value="1"/>
</dbReference>
<accession>A0A6M8HUE1</accession>
<dbReference type="Proteomes" id="UP000500767">
    <property type="component" value="Chromosome"/>
</dbReference>
<name>A0A6M8HUE1_9PROT</name>